<feature type="domain" description="CS" evidence="5">
    <location>
        <begin position="48"/>
        <end position="159"/>
    </location>
</feature>
<reference evidence="7" key="2">
    <citation type="submission" date="2015-01" db="EMBL/GenBank/DDBJ databases">
        <title>Evolutionary Origins and Diversification of the Mycorrhizal Mutualists.</title>
        <authorList>
            <consortium name="DOE Joint Genome Institute"/>
            <consortium name="Mycorrhizal Genomics Consortium"/>
            <person name="Kohler A."/>
            <person name="Kuo A."/>
            <person name="Nagy L.G."/>
            <person name="Floudas D."/>
            <person name="Copeland A."/>
            <person name="Barry K.W."/>
            <person name="Cichocki N."/>
            <person name="Veneault-Fourrey C."/>
            <person name="LaButti K."/>
            <person name="Lindquist E.A."/>
            <person name="Lipzen A."/>
            <person name="Lundell T."/>
            <person name="Morin E."/>
            <person name="Murat C."/>
            <person name="Riley R."/>
            <person name="Ohm R."/>
            <person name="Sun H."/>
            <person name="Tunlid A."/>
            <person name="Henrissat B."/>
            <person name="Grigoriev I.V."/>
            <person name="Hibbett D.S."/>
            <person name="Martin F."/>
        </authorList>
    </citation>
    <scope>NUCLEOTIDE SEQUENCE [LARGE SCALE GENOMIC DNA]</scope>
    <source>
        <strain evidence="7">441</strain>
    </source>
</reference>
<evidence type="ECO:0000313" key="7">
    <source>
        <dbReference type="Proteomes" id="UP000054018"/>
    </source>
</evidence>
<dbReference type="PROSITE" id="PS01031">
    <property type="entry name" value="SHSP"/>
    <property type="match status" value="1"/>
</dbReference>
<dbReference type="SUPFAM" id="SSF49764">
    <property type="entry name" value="HSP20-like chaperones"/>
    <property type="match status" value="1"/>
</dbReference>
<comment type="similarity">
    <text evidence="2 3">Belongs to the small heat shock protein (HSP20) family.</text>
</comment>
<dbReference type="Pfam" id="PF00011">
    <property type="entry name" value="HSP20"/>
    <property type="match status" value="1"/>
</dbReference>
<dbReference type="InterPro" id="IPR008978">
    <property type="entry name" value="HSP20-like_chaperone"/>
</dbReference>
<keyword evidence="7" id="KW-1185">Reference proteome</keyword>
<gene>
    <name evidence="6" type="ORF">PISMIDRAFT_572741</name>
</gene>
<dbReference type="EMBL" id="KN833759">
    <property type="protein sequence ID" value="KIK20768.1"/>
    <property type="molecule type" value="Genomic_DNA"/>
</dbReference>
<evidence type="ECO:0008006" key="8">
    <source>
        <dbReference type="Google" id="ProtNLM"/>
    </source>
</evidence>
<dbReference type="STRING" id="765257.A0A0C9ZLM7"/>
<evidence type="ECO:0000259" key="5">
    <source>
        <dbReference type="PROSITE" id="PS51203"/>
    </source>
</evidence>
<dbReference type="AlphaFoldDB" id="A0A0C9ZLM7"/>
<keyword evidence="1" id="KW-0346">Stress response</keyword>
<dbReference type="Gene3D" id="2.60.40.790">
    <property type="match status" value="1"/>
</dbReference>
<dbReference type="Proteomes" id="UP000054018">
    <property type="component" value="Unassembled WGS sequence"/>
</dbReference>
<dbReference type="InterPro" id="IPR007052">
    <property type="entry name" value="CS_dom"/>
</dbReference>
<dbReference type="HOGENOM" id="CLU_046737_12_0_1"/>
<evidence type="ECO:0000313" key="6">
    <source>
        <dbReference type="EMBL" id="KIK20768.1"/>
    </source>
</evidence>
<evidence type="ECO:0000256" key="2">
    <source>
        <dbReference type="PROSITE-ProRule" id="PRU00285"/>
    </source>
</evidence>
<dbReference type="InterPro" id="IPR002068">
    <property type="entry name" value="A-crystallin/Hsp20_dom"/>
</dbReference>
<organism evidence="6 7">
    <name type="scientific">Pisolithus microcarpus 441</name>
    <dbReference type="NCBI Taxonomy" id="765257"/>
    <lineage>
        <taxon>Eukaryota</taxon>
        <taxon>Fungi</taxon>
        <taxon>Dikarya</taxon>
        <taxon>Basidiomycota</taxon>
        <taxon>Agaricomycotina</taxon>
        <taxon>Agaricomycetes</taxon>
        <taxon>Agaricomycetidae</taxon>
        <taxon>Boletales</taxon>
        <taxon>Sclerodermatineae</taxon>
        <taxon>Pisolithaceae</taxon>
        <taxon>Pisolithus</taxon>
    </lineage>
</organism>
<evidence type="ECO:0000259" key="4">
    <source>
        <dbReference type="PROSITE" id="PS01031"/>
    </source>
</evidence>
<feature type="domain" description="SHSP" evidence="4">
    <location>
        <begin position="44"/>
        <end position="159"/>
    </location>
</feature>
<sequence>MSLTRFFYDPFTEFESLFDDALSTRFFRPRSSWTDVGTRDVTSRTLDTFRPRLDLKENADTNTVTATIELPGVKPEDIRVDVQNDRLTVSGETESSSTETREGGNYVVRERSYGSFSRTLVLPPGTKPEDIKANLDNGVLRITFPRAASDQLPKRITIT</sequence>
<dbReference type="OrthoDB" id="1431247at2759"/>
<evidence type="ECO:0000256" key="1">
    <source>
        <dbReference type="ARBA" id="ARBA00023016"/>
    </source>
</evidence>
<accession>A0A0C9ZLM7</accession>
<proteinExistence type="inferred from homology"/>
<dbReference type="PANTHER" id="PTHR11527">
    <property type="entry name" value="HEAT-SHOCK PROTEIN 20 FAMILY MEMBER"/>
    <property type="match status" value="1"/>
</dbReference>
<dbReference type="InterPro" id="IPR031107">
    <property type="entry name" value="Small_HSP"/>
</dbReference>
<dbReference type="PROSITE" id="PS51203">
    <property type="entry name" value="CS"/>
    <property type="match status" value="1"/>
</dbReference>
<dbReference type="CDD" id="cd06471">
    <property type="entry name" value="ACD_LpsHSP_like"/>
    <property type="match status" value="1"/>
</dbReference>
<reference evidence="6 7" key="1">
    <citation type="submission" date="2014-04" db="EMBL/GenBank/DDBJ databases">
        <authorList>
            <consortium name="DOE Joint Genome Institute"/>
            <person name="Kuo A."/>
            <person name="Kohler A."/>
            <person name="Costa M.D."/>
            <person name="Nagy L.G."/>
            <person name="Floudas D."/>
            <person name="Copeland A."/>
            <person name="Barry K.W."/>
            <person name="Cichocki N."/>
            <person name="Veneault-Fourrey C."/>
            <person name="LaButti K."/>
            <person name="Lindquist E.A."/>
            <person name="Lipzen A."/>
            <person name="Lundell T."/>
            <person name="Morin E."/>
            <person name="Murat C."/>
            <person name="Sun H."/>
            <person name="Tunlid A."/>
            <person name="Henrissat B."/>
            <person name="Grigoriev I.V."/>
            <person name="Hibbett D.S."/>
            <person name="Martin F."/>
            <person name="Nordberg H.P."/>
            <person name="Cantor M.N."/>
            <person name="Hua S.X."/>
        </authorList>
    </citation>
    <scope>NUCLEOTIDE SEQUENCE [LARGE SCALE GENOMIC DNA]</scope>
    <source>
        <strain evidence="6 7">441</strain>
    </source>
</reference>
<protein>
    <recommendedName>
        <fullName evidence="8">SHSP domain-containing protein</fullName>
    </recommendedName>
</protein>
<evidence type="ECO:0000256" key="3">
    <source>
        <dbReference type="RuleBase" id="RU003616"/>
    </source>
</evidence>
<name>A0A0C9ZLM7_9AGAM</name>